<keyword evidence="1" id="KW-0812">Transmembrane</keyword>
<reference evidence="2 3" key="1">
    <citation type="submission" date="2016-10" db="EMBL/GenBank/DDBJ databases">
        <authorList>
            <person name="de Groot N.N."/>
        </authorList>
    </citation>
    <scope>NUCLEOTIDE SEQUENCE [LARGE SCALE GENOMIC DNA]</scope>
    <source>
        <strain evidence="2 3">DSM 15230</strain>
    </source>
</reference>
<dbReference type="AlphaFoldDB" id="A0A1G5W8U5"/>
<sequence>MSNKQKDFSLAYKLRWIWYYLTKTTKGRFEVRHCLEVLVFIIICVLFLDVAIYLCHIK</sequence>
<dbReference type="STRING" id="209880.SAMN02910343_01224"/>
<feature type="transmembrane region" description="Helical" evidence="1">
    <location>
        <begin position="37"/>
        <end position="55"/>
    </location>
</feature>
<gene>
    <name evidence="2" type="ORF">SAMN02910343_01224</name>
</gene>
<keyword evidence="1" id="KW-1133">Transmembrane helix</keyword>
<name>A0A1G5W8U5_9FIRM</name>
<keyword evidence="1" id="KW-0472">Membrane</keyword>
<dbReference type="Proteomes" id="UP000199689">
    <property type="component" value="Unassembled WGS sequence"/>
</dbReference>
<dbReference type="EMBL" id="FMXA01000015">
    <property type="protein sequence ID" value="SDA54531.1"/>
    <property type="molecule type" value="Genomic_DNA"/>
</dbReference>
<evidence type="ECO:0000313" key="3">
    <source>
        <dbReference type="Proteomes" id="UP000199689"/>
    </source>
</evidence>
<proteinExistence type="predicted"/>
<accession>A0A1G5W8U5</accession>
<keyword evidence="3" id="KW-1185">Reference proteome</keyword>
<organism evidence="2 3">
    <name type="scientific">Allisonella histaminiformans</name>
    <dbReference type="NCBI Taxonomy" id="209880"/>
    <lineage>
        <taxon>Bacteria</taxon>
        <taxon>Bacillati</taxon>
        <taxon>Bacillota</taxon>
        <taxon>Negativicutes</taxon>
        <taxon>Veillonellales</taxon>
        <taxon>Veillonellaceae</taxon>
        <taxon>Allisonella</taxon>
    </lineage>
</organism>
<protein>
    <submittedName>
        <fullName evidence="2">Uncharacterized protein</fullName>
    </submittedName>
</protein>
<evidence type="ECO:0000313" key="2">
    <source>
        <dbReference type="EMBL" id="SDA54531.1"/>
    </source>
</evidence>
<evidence type="ECO:0000256" key="1">
    <source>
        <dbReference type="SAM" id="Phobius"/>
    </source>
</evidence>